<proteinExistence type="predicted"/>
<dbReference type="RefSeq" id="XP_033463617.1">
    <property type="nucleotide sequence ID" value="XM_033604058.1"/>
</dbReference>
<feature type="region of interest" description="Disordered" evidence="1">
    <location>
        <begin position="296"/>
        <end position="317"/>
    </location>
</feature>
<feature type="region of interest" description="Disordered" evidence="1">
    <location>
        <begin position="336"/>
        <end position="356"/>
    </location>
</feature>
<evidence type="ECO:0000313" key="3">
    <source>
        <dbReference type="RefSeq" id="XP_033463617.1"/>
    </source>
</evidence>
<reference evidence="3" key="2">
    <citation type="submission" date="2020-04" db="EMBL/GenBank/DDBJ databases">
        <authorList>
            <consortium name="NCBI Genome Project"/>
        </authorList>
    </citation>
    <scope>NUCLEOTIDE SEQUENCE</scope>
    <source>
        <strain evidence="3">CBS 342.82</strain>
    </source>
</reference>
<accession>A0A6J3MEZ8</accession>
<evidence type="ECO:0000313" key="2">
    <source>
        <dbReference type="Proteomes" id="UP000504637"/>
    </source>
</evidence>
<name>A0A6J3MEZ8_9PEZI</name>
<reference evidence="3" key="1">
    <citation type="submission" date="2020-01" db="EMBL/GenBank/DDBJ databases">
        <authorList>
            <consortium name="DOE Joint Genome Institute"/>
            <person name="Haridas S."/>
            <person name="Albert R."/>
            <person name="Binder M."/>
            <person name="Bloem J."/>
            <person name="Labutti K."/>
            <person name="Salamov A."/>
            <person name="Andreopoulos B."/>
            <person name="Baker S.E."/>
            <person name="Barry K."/>
            <person name="Bills G."/>
            <person name="Bluhm B.H."/>
            <person name="Cannon C."/>
            <person name="Castanera R."/>
            <person name="Culley D.E."/>
            <person name="Daum C."/>
            <person name="Ezra D."/>
            <person name="Gonzalez J.B."/>
            <person name="Henrissat B."/>
            <person name="Kuo A."/>
            <person name="Liang C."/>
            <person name="Lipzen A."/>
            <person name="Lutzoni F."/>
            <person name="Magnuson J."/>
            <person name="Mondo S."/>
            <person name="Nolan M."/>
            <person name="Ohm R."/>
            <person name="Pangilinan J."/>
            <person name="Park H.-J."/>
            <person name="Ramirez L."/>
            <person name="Alfaro M."/>
            <person name="Sun H."/>
            <person name="Tritt A."/>
            <person name="Yoshinaga Y."/>
            <person name="Zwiers L.-H."/>
            <person name="Turgeon B.G."/>
            <person name="Goodwin S.B."/>
            <person name="Spatafora J.W."/>
            <person name="Crous P.W."/>
            <person name="Grigoriev I.V."/>
        </authorList>
    </citation>
    <scope>NUCLEOTIDE SEQUENCE</scope>
    <source>
        <strain evidence="3">CBS 342.82</strain>
    </source>
</reference>
<evidence type="ECO:0000256" key="1">
    <source>
        <dbReference type="SAM" id="MobiDB-lite"/>
    </source>
</evidence>
<organism evidence="3">
    <name type="scientific">Dissoconium aciculare CBS 342.82</name>
    <dbReference type="NCBI Taxonomy" id="1314786"/>
    <lineage>
        <taxon>Eukaryota</taxon>
        <taxon>Fungi</taxon>
        <taxon>Dikarya</taxon>
        <taxon>Ascomycota</taxon>
        <taxon>Pezizomycotina</taxon>
        <taxon>Dothideomycetes</taxon>
        <taxon>Dothideomycetidae</taxon>
        <taxon>Mycosphaerellales</taxon>
        <taxon>Dissoconiaceae</taxon>
        <taxon>Dissoconium</taxon>
    </lineage>
</organism>
<gene>
    <name evidence="3" type="ORF">K489DRAFT_377011</name>
</gene>
<reference evidence="3" key="3">
    <citation type="submission" date="2025-08" db="UniProtKB">
        <authorList>
            <consortium name="RefSeq"/>
        </authorList>
    </citation>
    <scope>IDENTIFICATION</scope>
    <source>
        <strain evidence="3">CBS 342.82</strain>
    </source>
</reference>
<sequence>MQQGRCEFKSRCDLGPTASPTRLLATVHAARARHAISLRDGGLRDIKVSKSPSQTETPVFGDQFSMEKIRFAEFGYAPYHMRPYSPLTGSTSFDIVSHRDIISAIFPRERLLKENITITDNTNPAVEDSVFSTQSSDGHVSEQPFFERAIATSGSHAEYSPTRRCSVSLYDSELTDSLEPLPPSCTTKWAPYNGSRSCGHAQPEWTPETAPFTHEIYDPSSNANWWQDDLRRRRAQLDVWNLSHLAETSDGRYRVETEHSWDSHLSLCDTYPVSSNLDWYKNNIVRAAERNSATALSTKQDHILQAQRRGRKPPLKSQAREVFIESSTHSTVLRVEERAREADSLKTSPVTDTGGKMFANLRLNTKQSQQWDVTRPQPTSIDAVQPRRRSILVHRDECQNGLGESSRVEDHPERPERHVHFALPPLSECTNEEPASPSSSDGCITPVDSFDEVGLLEAKNKANKFALNVNLPPSATTARRRFMSYLNALKLHC</sequence>
<dbReference type="AlphaFoldDB" id="A0A6J3MEZ8"/>
<keyword evidence="2" id="KW-1185">Reference proteome</keyword>
<dbReference type="GeneID" id="54361858"/>
<protein>
    <submittedName>
        <fullName evidence="3">Uncharacterized protein</fullName>
    </submittedName>
</protein>
<dbReference type="Proteomes" id="UP000504637">
    <property type="component" value="Unplaced"/>
</dbReference>